<evidence type="ECO:0000313" key="3">
    <source>
        <dbReference type="Proteomes" id="UP000680656"/>
    </source>
</evidence>
<organism evidence="2 3">
    <name type="scientific">Methanospirillum purgamenti</name>
    <dbReference type="NCBI Taxonomy" id="2834276"/>
    <lineage>
        <taxon>Archaea</taxon>
        <taxon>Methanobacteriati</taxon>
        <taxon>Methanobacteriota</taxon>
        <taxon>Stenosarchaea group</taxon>
        <taxon>Methanomicrobia</taxon>
        <taxon>Methanomicrobiales</taxon>
        <taxon>Methanospirillaceae</taxon>
        <taxon>Methanospirillum</taxon>
    </lineage>
</organism>
<dbReference type="EMBL" id="CP075546">
    <property type="protein sequence ID" value="QVV88070.1"/>
    <property type="molecule type" value="Genomic_DNA"/>
</dbReference>
<dbReference type="GeneID" id="65097936"/>
<dbReference type="KEGG" id="mrtj:KHC33_12090"/>
<name>A0A8E7AVJ1_9EURY</name>
<accession>A0A8E7AVJ1</accession>
<dbReference type="AlphaFoldDB" id="A0A8E7AVJ1"/>
<keyword evidence="1" id="KW-0812">Transmembrane</keyword>
<proteinExistence type="predicted"/>
<evidence type="ECO:0000313" key="2">
    <source>
        <dbReference type="EMBL" id="QVV88070.1"/>
    </source>
</evidence>
<gene>
    <name evidence="2" type="ORF">KHC33_12090</name>
</gene>
<evidence type="ECO:0000256" key="1">
    <source>
        <dbReference type="SAM" id="Phobius"/>
    </source>
</evidence>
<keyword evidence="1" id="KW-1133">Transmembrane helix</keyword>
<dbReference type="RefSeq" id="WP_214418887.1">
    <property type="nucleotide sequence ID" value="NZ_CP075546.1"/>
</dbReference>
<dbReference type="Proteomes" id="UP000680656">
    <property type="component" value="Chromosome"/>
</dbReference>
<reference evidence="2 3" key="1">
    <citation type="submission" date="2021-05" db="EMBL/GenBank/DDBJ databases">
        <title>A novel Methanospirillum isolate from a pyrite-forming mixed culture.</title>
        <authorList>
            <person name="Bunk B."/>
            <person name="Sproer C."/>
            <person name="Spring S."/>
            <person name="Pester M."/>
        </authorList>
    </citation>
    <scope>NUCLEOTIDE SEQUENCE [LARGE SCALE GENOMIC DNA]</scope>
    <source>
        <strain evidence="2 3">J.3.6.1-F.2.7.3</strain>
    </source>
</reference>
<feature type="transmembrane region" description="Helical" evidence="1">
    <location>
        <begin position="6"/>
        <end position="29"/>
    </location>
</feature>
<sequence>MHSPQGYLLTIISIILMILLALVLFEAIYKWYDLLVGEKKDPRRPTPAVLVQ</sequence>
<keyword evidence="1" id="KW-0472">Membrane</keyword>
<keyword evidence="3" id="KW-1185">Reference proteome</keyword>
<protein>
    <submittedName>
        <fullName evidence="2">Uncharacterized protein</fullName>
    </submittedName>
</protein>